<evidence type="ECO:0000259" key="14">
    <source>
        <dbReference type="PROSITE" id="PS51194"/>
    </source>
</evidence>
<dbReference type="PANTHER" id="PTHR13710">
    <property type="entry name" value="DNA HELICASE RECQ FAMILY MEMBER"/>
    <property type="match status" value="1"/>
</dbReference>
<dbReference type="EC" id="5.6.2.4" evidence="11"/>
<comment type="catalytic activity">
    <reaction evidence="10 11">
        <text>Couples ATP hydrolysis with the unwinding of duplex DNA by translocating in the 3'-5' direction.</text>
        <dbReference type="EC" id="5.6.2.4"/>
    </reaction>
</comment>
<dbReference type="InterPro" id="IPR014001">
    <property type="entry name" value="Helicase_ATP-bd"/>
</dbReference>
<evidence type="ECO:0000256" key="1">
    <source>
        <dbReference type="ARBA" id="ARBA00005446"/>
    </source>
</evidence>
<evidence type="ECO:0000256" key="10">
    <source>
        <dbReference type="ARBA" id="ARBA00034617"/>
    </source>
</evidence>
<protein>
    <recommendedName>
        <fullName evidence="11">ATP-dependent DNA helicase</fullName>
        <ecNumber evidence="11">5.6.2.4</ecNumber>
    </recommendedName>
</protein>
<dbReference type="OrthoDB" id="10261556at2759"/>
<evidence type="ECO:0000256" key="7">
    <source>
        <dbReference type="ARBA" id="ARBA00023125"/>
    </source>
</evidence>
<sequence length="729" mass="80788">MLEEGTIDYSGKFRWSDALKAKSREVFGINEFRLCQEGVCNANLAGRDIICVMPTGGGKSLTYQLPALLMPGCTVVVSPLISLMKDQTAHLIRAGVNAVMLARDTTSEDLALINLSMNAMATGKCQLREEIKLCYVTPEKLAQSGQFNAWLHKLNDAKKLARLVIDEAHCVSEMGLNFRPDYLKLEALRGEFPTVPVLALSATCTRNVIDKLMGVLKLRSPLQNGTKAGAEGTIYFSSPLYRKNLHYSILPKPARFDDTIKMIREYILTHHKNQSGIIYCLSQKDAESVAAELHAESGQRIRTGVYHANVSATRKNQLHAQWQQGSVNVICATIAFGLGIDKANVRFVIHHSKSIENFYQESGRAGRDGEDAECVLLYRPQDATRLSALTEHGNGMSGAVYNMLEFAQDMQGCRKVLFAKYFSVASQLSVDVWTTEETGALERCRHCDNCKRAPESIDCMDVRLPAWQLLKIAEAVEVHGGQVTMMQLADIARSRGHGKSIARKRGRGRAAERGTVTIDPKTIAGGPVKLHQDDTYLLLVFLLINQYLKIEVKPNKHTQNVYIVPGQKARDLSDLSRTDVVDGCMGPVMRCCFPNRSKRVSTTKNAGTQASSKASVSSKHKTPSRVGSEPSDDELDDGEEVSDIGEGSDYSNYVQRQEHDQSDTPIVIDDDVEDKEEEYDGGDEWSYSMRTGGPSKRKRLQPYVEIPSPKKKRPKMAYDPDDVISIASD</sequence>
<dbReference type="InterPro" id="IPR036388">
    <property type="entry name" value="WH-like_DNA-bd_sf"/>
</dbReference>
<dbReference type="PROSITE" id="PS00690">
    <property type="entry name" value="DEAH_ATP_HELICASE"/>
    <property type="match status" value="1"/>
</dbReference>
<dbReference type="InterPro" id="IPR004589">
    <property type="entry name" value="DNA_helicase_ATP-dep_RecQ"/>
</dbReference>
<dbReference type="Proteomes" id="UP000076727">
    <property type="component" value="Unassembled WGS sequence"/>
</dbReference>
<dbReference type="SUPFAM" id="SSF52540">
    <property type="entry name" value="P-loop containing nucleoside triphosphate hydrolases"/>
    <property type="match status" value="1"/>
</dbReference>
<gene>
    <name evidence="15" type="ORF">DAEQUDRAFT_674677</name>
</gene>
<evidence type="ECO:0000313" key="15">
    <source>
        <dbReference type="EMBL" id="KZT66630.1"/>
    </source>
</evidence>
<dbReference type="PROSITE" id="PS51194">
    <property type="entry name" value="HELICASE_CTER"/>
    <property type="match status" value="1"/>
</dbReference>
<evidence type="ECO:0000256" key="4">
    <source>
        <dbReference type="ARBA" id="ARBA00022801"/>
    </source>
</evidence>
<dbReference type="InterPro" id="IPR001650">
    <property type="entry name" value="Helicase_C-like"/>
</dbReference>
<dbReference type="EMBL" id="KV429086">
    <property type="protein sequence ID" value="KZT66630.1"/>
    <property type="molecule type" value="Genomic_DNA"/>
</dbReference>
<keyword evidence="2" id="KW-0479">Metal-binding</keyword>
<keyword evidence="7" id="KW-0238">DNA-binding</keyword>
<evidence type="ECO:0000313" key="16">
    <source>
        <dbReference type="Proteomes" id="UP000076727"/>
    </source>
</evidence>
<dbReference type="Pfam" id="PF16124">
    <property type="entry name" value="RecQ_Zn_bind"/>
    <property type="match status" value="1"/>
</dbReference>
<keyword evidence="6 11" id="KW-0067">ATP-binding</keyword>
<evidence type="ECO:0000259" key="13">
    <source>
        <dbReference type="PROSITE" id="PS51192"/>
    </source>
</evidence>
<dbReference type="PANTHER" id="PTHR13710:SF105">
    <property type="entry name" value="ATP-DEPENDENT DNA HELICASE Q1"/>
    <property type="match status" value="1"/>
</dbReference>
<keyword evidence="16" id="KW-1185">Reference proteome</keyword>
<dbReference type="GO" id="GO:0046872">
    <property type="term" value="F:metal ion binding"/>
    <property type="evidence" value="ECO:0007669"/>
    <property type="project" value="UniProtKB-KW"/>
</dbReference>
<dbReference type="GO" id="GO:0005737">
    <property type="term" value="C:cytoplasm"/>
    <property type="evidence" value="ECO:0007669"/>
    <property type="project" value="TreeGrafter"/>
</dbReference>
<evidence type="ECO:0000256" key="6">
    <source>
        <dbReference type="ARBA" id="ARBA00022840"/>
    </source>
</evidence>
<dbReference type="Pfam" id="PF00270">
    <property type="entry name" value="DEAD"/>
    <property type="match status" value="1"/>
</dbReference>
<keyword evidence="4 11" id="KW-0378">Hydrolase</keyword>
<dbReference type="InterPro" id="IPR002464">
    <property type="entry name" value="DNA/RNA_helicase_DEAH_CS"/>
</dbReference>
<dbReference type="InterPro" id="IPR027417">
    <property type="entry name" value="P-loop_NTPase"/>
</dbReference>
<feature type="domain" description="Helicase ATP-binding" evidence="13">
    <location>
        <begin position="40"/>
        <end position="222"/>
    </location>
</feature>
<dbReference type="GO" id="GO:0003677">
    <property type="term" value="F:DNA binding"/>
    <property type="evidence" value="ECO:0007669"/>
    <property type="project" value="UniProtKB-KW"/>
</dbReference>
<dbReference type="InterPro" id="IPR032284">
    <property type="entry name" value="RecQ_Zn-bd"/>
</dbReference>
<dbReference type="Pfam" id="PF00271">
    <property type="entry name" value="Helicase_C"/>
    <property type="match status" value="1"/>
</dbReference>
<comment type="catalytic activity">
    <reaction evidence="11">
        <text>ATP + H2O = ADP + phosphate + H(+)</text>
        <dbReference type="Rhea" id="RHEA:13065"/>
        <dbReference type="ChEBI" id="CHEBI:15377"/>
        <dbReference type="ChEBI" id="CHEBI:15378"/>
        <dbReference type="ChEBI" id="CHEBI:30616"/>
        <dbReference type="ChEBI" id="CHEBI:43474"/>
        <dbReference type="ChEBI" id="CHEBI:456216"/>
    </reaction>
</comment>
<feature type="region of interest" description="Disordered" evidence="12">
    <location>
        <begin position="599"/>
        <end position="729"/>
    </location>
</feature>
<evidence type="ECO:0000256" key="5">
    <source>
        <dbReference type="ARBA" id="ARBA00022806"/>
    </source>
</evidence>
<dbReference type="AlphaFoldDB" id="A0A165N7V2"/>
<dbReference type="SMART" id="SM00487">
    <property type="entry name" value="DEXDc"/>
    <property type="match status" value="1"/>
</dbReference>
<dbReference type="GO" id="GO:0009378">
    <property type="term" value="F:four-way junction helicase activity"/>
    <property type="evidence" value="ECO:0007669"/>
    <property type="project" value="TreeGrafter"/>
</dbReference>
<evidence type="ECO:0000256" key="12">
    <source>
        <dbReference type="SAM" id="MobiDB-lite"/>
    </source>
</evidence>
<dbReference type="Gene3D" id="3.40.50.300">
    <property type="entry name" value="P-loop containing nucleotide triphosphate hydrolases"/>
    <property type="match status" value="2"/>
</dbReference>
<comment type="similarity">
    <text evidence="1 11">Belongs to the helicase family. RecQ subfamily.</text>
</comment>
<evidence type="ECO:0000256" key="8">
    <source>
        <dbReference type="ARBA" id="ARBA00023235"/>
    </source>
</evidence>
<keyword evidence="8" id="KW-0413">Isomerase</keyword>
<reference evidence="15 16" key="1">
    <citation type="journal article" date="2016" name="Mol. Biol. Evol.">
        <title>Comparative Genomics of Early-Diverging Mushroom-Forming Fungi Provides Insights into the Origins of Lignocellulose Decay Capabilities.</title>
        <authorList>
            <person name="Nagy L.G."/>
            <person name="Riley R."/>
            <person name="Tritt A."/>
            <person name="Adam C."/>
            <person name="Daum C."/>
            <person name="Floudas D."/>
            <person name="Sun H."/>
            <person name="Yadav J.S."/>
            <person name="Pangilinan J."/>
            <person name="Larsson K.H."/>
            <person name="Matsuura K."/>
            <person name="Barry K."/>
            <person name="Labutti K."/>
            <person name="Kuo R."/>
            <person name="Ohm R.A."/>
            <person name="Bhattacharya S.S."/>
            <person name="Shirouzu T."/>
            <person name="Yoshinaga Y."/>
            <person name="Martin F.M."/>
            <person name="Grigoriev I.V."/>
            <person name="Hibbett D.S."/>
        </authorList>
    </citation>
    <scope>NUCLEOTIDE SEQUENCE [LARGE SCALE GENOMIC DNA]</scope>
    <source>
        <strain evidence="15 16">L-15889</strain>
    </source>
</reference>
<feature type="compositionally biased region" description="Acidic residues" evidence="12">
    <location>
        <begin position="630"/>
        <end position="643"/>
    </location>
</feature>
<dbReference type="SMART" id="SM00490">
    <property type="entry name" value="HELICc"/>
    <property type="match status" value="1"/>
</dbReference>
<accession>A0A165N7V2</accession>
<dbReference type="STRING" id="1314783.A0A165N7V2"/>
<dbReference type="GO" id="GO:0005634">
    <property type="term" value="C:nucleus"/>
    <property type="evidence" value="ECO:0007669"/>
    <property type="project" value="UniProtKB-SubCell"/>
</dbReference>
<evidence type="ECO:0000256" key="3">
    <source>
        <dbReference type="ARBA" id="ARBA00022741"/>
    </source>
</evidence>
<comment type="subcellular location">
    <subcellularLocation>
        <location evidence="11">Nucleus</location>
    </subcellularLocation>
</comment>
<dbReference type="CDD" id="cd18794">
    <property type="entry name" value="SF2_C_RecQ"/>
    <property type="match status" value="1"/>
</dbReference>
<organism evidence="15 16">
    <name type="scientific">Daedalea quercina L-15889</name>
    <dbReference type="NCBI Taxonomy" id="1314783"/>
    <lineage>
        <taxon>Eukaryota</taxon>
        <taxon>Fungi</taxon>
        <taxon>Dikarya</taxon>
        <taxon>Basidiomycota</taxon>
        <taxon>Agaricomycotina</taxon>
        <taxon>Agaricomycetes</taxon>
        <taxon>Polyporales</taxon>
        <taxon>Fomitopsis</taxon>
    </lineage>
</organism>
<feature type="domain" description="Helicase C-terminal" evidence="14">
    <location>
        <begin position="262"/>
        <end position="411"/>
    </location>
</feature>
<dbReference type="PROSITE" id="PS51192">
    <property type="entry name" value="HELICASE_ATP_BIND_1"/>
    <property type="match status" value="1"/>
</dbReference>
<keyword evidence="5 11" id="KW-0347">Helicase</keyword>
<dbReference type="GO" id="GO:0016887">
    <property type="term" value="F:ATP hydrolysis activity"/>
    <property type="evidence" value="ECO:0007669"/>
    <property type="project" value="RHEA"/>
</dbReference>
<dbReference type="Gene3D" id="1.10.10.10">
    <property type="entry name" value="Winged helix-like DNA-binding domain superfamily/Winged helix DNA-binding domain"/>
    <property type="match status" value="1"/>
</dbReference>
<dbReference type="GO" id="GO:0000724">
    <property type="term" value="P:double-strand break repair via homologous recombination"/>
    <property type="evidence" value="ECO:0007669"/>
    <property type="project" value="TreeGrafter"/>
</dbReference>
<evidence type="ECO:0000256" key="11">
    <source>
        <dbReference type="RuleBase" id="RU364117"/>
    </source>
</evidence>
<evidence type="ECO:0000256" key="2">
    <source>
        <dbReference type="ARBA" id="ARBA00022723"/>
    </source>
</evidence>
<dbReference type="InterPro" id="IPR011545">
    <property type="entry name" value="DEAD/DEAH_box_helicase_dom"/>
</dbReference>
<keyword evidence="9 11" id="KW-0539">Nucleus</keyword>
<evidence type="ECO:0000256" key="9">
    <source>
        <dbReference type="ARBA" id="ARBA00023242"/>
    </source>
</evidence>
<dbReference type="GO" id="GO:0005694">
    <property type="term" value="C:chromosome"/>
    <property type="evidence" value="ECO:0007669"/>
    <property type="project" value="TreeGrafter"/>
</dbReference>
<dbReference type="GO" id="GO:0043138">
    <property type="term" value="F:3'-5' DNA helicase activity"/>
    <property type="evidence" value="ECO:0007669"/>
    <property type="project" value="UniProtKB-EC"/>
</dbReference>
<proteinExistence type="inferred from homology"/>
<name>A0A165N7V2_9APHY</name>
<feature type="compositionally biased region" description="Acidic residues" evidence="12">
    <location>
        <begin position="668"/>
        <end position="683"/>
    </location>
</feature>
<keyword evidence="3 11" id="KW-0547">Nucleotide-binding</keyword>
<dbReference type="NCBIfam" id="TIGR00614">
    <property type="entry name" value="recQ_fam"/>
    <property type="match status" value="1"/>
</dbReference>
<dbReference type="GO" id="GO:0005524">
    <property type="term" value="F:ATP binding"/>
    <property type="evidence" value="ECO:0007669"/>
    <property type="project" value="UniProtKB-KW"/>
</dbReference>